<evidence type="ECO:0000313" key="3">
    <source>
        <dbReference type="EMBL" id="KEK19036.1"/>
    </source>
</evidence>
<gene>
    <name evidence="3" type="ORF">BAMA_23770</name>
</gene>
<organism evidence="3 4">
    <name type="scientific">Bacillus manliponensis</name>
    <dbReference type="NCBI Taxonomy" id="574376"/>
    <lineage>
        <taxon>Bacteria</taxon>
        <taxon>Bacillati</taxon>
        <taxon>Bacillota</taxon>
        <taxon>Bacilli</taxon>
        <taxon>Bacillales</taxon>
        <taxon>Bacillaceae</taxon>
        <taxon>Bacillus</taxon>
        <taxon>Bacillus cereus group</taxon>
    </lineage>
</organism>
<dbReference type="OrthoDB" id="2769428at2"/>
<dbReference type="EMBL" id="JOTN01000009">
    <property type="protein sequence ID" value="KEK19036.1"/>
    <property type="molecule type" value="Genomic_DNA"/>
</dbReference>
<dbReference type="InterPro" id="IPR025046">
    <property type="entry name" value="DUF3960"/>
</dbReference>
<dbReference type="AlphaFoldDB" id="A0A073JXM9"/>
<dbReference type="InterPro" id="IPR025087">
    <property type="entry name" value="DUF3965"/>
</dbReference>
<feature type="domain" description="DUF3965" evidence="1">
    <location>
        <begin position="91"/>
        <end position="381"/>
    </location>
</feature>
<evidence type="ECO:0000259" key="2">
    <source>
        <dbReference type="Pfam" id="PF13142"/>
    </source>
</evidence>
<evidence type="ECO:0008006" key="5">
    <source>
        <dbReference type="Google" id="ProtNLM"/>
    </source>
</evidence>
<feature type="domain" description="DUF3960" evidence="2">
    <location>
        <begin position="1"/>
        <end position="89"/>
    </location>
</feature>
<dbReference type="Proteomes" id="UP000027822">
    <property type="component" value="Unassembled WGS sequence"/>
</dbReference>
<evidence type="ECO:0000259" key="1">
    <source>
        <dbReference type="Pfam" id="PF13112"/>
    </source>
</evidence>
<dbReference type="Pfam" id="PF13142">
    <property type="entry name" value="DUF3960"/>
    <property type="match status" value="1"/>
</dbReference>
<dbReference type="Pfam" id="PF13112">
    <property type="entry name" value="DUF3965"/>
    <property type="match status" value="1"/>
</dbReference>
<name>A0A073JXM9_9BACI</name>
<protein>
    <recommendedName>
        <fullName evidence="5">DUF3965 domain-containing protein</fullName>
    </recommendedName>
</protein>
<proteinExistence type="predicted"/>
<sequence length="383" mass="45888">MSFVQTEPKWDLVTNVFNEPQNFTDLLSLLTPERPKGEGKQRVVLTWKEKEFYKEENLASFIVYGMDKVNSLSKFHKDELSTLVRIVRLCQEIGWYTEANIFMMNQGLYEFVKTSLQYETWDVITKVVAWNYLIVKYKIGKLEEIDVAIWEKIKFDEECVEQYGELLSQKEMMEFMFFFLCKQAKSLTREQLDSDIMSLAIYCNKYVYDLYILDLLKKYRKCTDFLTYYGPSRSVIACQRAVIAQISDGLNPLQTTHVDDYLFVMKEMMEHMSCSFMKKYEHFIGKLLSYIPFFEMIQVPQHAHYCEELLYICKGIDYKEEILRNYIFIQLHDCLPSFIKQFLKNKRYATIHDILFYWCDEEQRMSLEKKYNLSVIYERYACG</sequence>
<keyword evidence="4" id="KW-1185">Reference proteome</keyword>
<reference evidence="3 4" key="1">
    <citation type="submission" date="2014-06" db="EMBL/GenBank/DDBJ databases">
        <title>Draft genome sequence of Bacillus manliponensis JCM 15802 (MCCC 1A00708).</title>
        <authorList>
            <person name="Lai Q."/>
            <person name="Liu Y."/>
            <person name="Shao Z."/>
        </authorList>
    </citation>
    <scope>NUCLEOTIDE SEQUENCE [LARGE SCALE GENOMIC DNA]</scope>
    <source>
        <strain evidence="3 4">JCM 15802</strain>
    </source>
</reference>
<accession>A0A073JXM9</accession>
<dbReference type="RefSeq" id="WP_034639241.1">
    <property type="nucleotide sequence ID" value="NZ_JOTN01000009.1"/>
</dbReference>
<evidence type="ECO:0000313" key="4">
    <source>
        <dbReference type="Proteomes" id="UP000027822"/>
    </source>
</evidence>
<comment type="caution">
    <text evidence="3">The sequence shown here is derived from an EMBL/GenBank/DDBJ whole genome shotgun (WGS) entry which is preliminary data.</text>
</comment>